<proteinExistence type="predicted"/>
<reference evidence="2 3" key="1">
    <citation type="submission" date="2018-06" db="EMBL/GenBank/DDBJ databases">
        <title>Extensive metabolic versatility and redundancy in microbially diverse, dynamic hydrothermal sediments.</title>
        <authorList>
            <person name="Dombrowski N."/>
            <person name="Teske A."/>
            <person name="Baker B.J."/>
        </authorList>
    </citation>
    <scope>NUCLEOTIDE SEQUENCE [LARGE SCALE GENOMIC DNA]</scope>
    <source>
        <strain evidence="2">B51_G17</strain>
    </source>
</reference>
<dbReference type="CDD" id="cd06530">
    <property type="entry name" value="S26_SPase_I"/>
    <property type="match status" value="1"/>
</dbReference>
<sequence length="266" mass="30116">MPKLNPNKNKILAELIYLATAALLALAFYSFLGLLLSTPEPGTIVMSPSMKPLLSRGDIVFLSGVKQNITAAEITLPYAIKNKPVAEYAEINYSKGEIYFKDINKTIPISNENSIIVYYSPLENRQIIHRAIAKIKAKDGNFFLTKGDNNPYADQDCGRIFYEQLNNKNLLLKARAWFPVFDLKLKQKMFCSCAAEPTLQNFGSACLVCTEKPCISLYAIPEEDVKSYVIFIFPVPRLGCIKIWLFDNLPSLILKQRLPYYFDVFC</sequence>
<evidence type="ECO:0008006" key="4">
    <source>
        <dbReference type="Google" id="ProtNLM"/>
    </source>
</evidence>
<keyword evidence="1" id="KW-1133">Transmembrane helix</keyword>
<dbReference type="Proteomes" id="UP000278031">
    <property type="component" value="Unassembled WGS sequence"/>
</dbReference>
<accession>A0A497JGX8</accession>
<keyword evidence="1" id="KW-0472">Membrane</keyword>
<dbReference type="GO" id="GO:0006465">
    <property type="term" value="P:signal peptide processing"/>
    <property type="evidence" value="ECO:0007669"/>
    <property type="project" value="InterPro"/>
</dbReference>
<evidence type="ECO:0000256" key="1">
    <source>
        <dbReference type="SAM" id="Phobius"/>
    </source>
</evidence>
<dbReference type="InterPro" id="IPR001733">
    <property type="entry name" value="Peptidase_S26B"/>
</dbReference>
<evidence type="ECO:0000313" key="2">
    <source>
        <dbReference type="EMBL" id="RLG70297.1"/>
    </source>
</evidence>
<dbReference type="GO" id="GO:0004252">
    <property type="term" value="F:serine-type endopeptidase activity"/>
    <property type="evidence" value="ECO:0007669"/>
    <property type="project" value="InterPro"/>
</dbReference>
<organism evidence="2 3">
    <name type="scientific">Candidatus Iainarchaeum sp</name>
    <dbReference type="NCBI Taxonomy" id="3101447"/>
    <lineage>
        <taxon>Archaea</taxon>
        <taxon>Candidatus Iainarchaeota</taxon>
        <taxon>Candidatus Iainarchaeia</taxon>
        <taxon>Candidatus Iainarchaeales</taxon>
        <taxon>Candidatus Iainarchaeaceae</taxon>
        <taxon>Candidatus Iainarchaeum</taxon>
    </lineage>
</organism>
<protein>
    <recommendedName>
        <fullName evidence="4">Signal peptidase I</fullName>
    </recommendedName>
</protein>
<dbReference type="GO" id="GO:0016020">
    <property type="term" value="C:membrane"/>
    <property type="evidence" value="ECO:0007669"/>
    <property type="project" value="InterPro"/>
</dbReference>
<comment type="caution">
    <text evidence="2">The sequence shown here is derived from an EMBL/GenBank/DDBJ whole genome shotgun (WGS) entry which is preliminary data.</text>
</comment>
<gene>
    <name evidence="2" type="ORF">DRO04_02060</name>
</gene>
<dbReference type="AlphaFoldDB" id="A0A497JGX8"/>
<name>A0A497JGX8_9ARCH</name>
<dbReference type="PANTHER" id="PTHR10806">
    <property type="entry name" value="SIGNAL PEPTIDASE COMPLEX CATALYTIC SUBUNIT SEC11"/>
    <property type="match status" value="1"/>
</dbReference>
<feature type="transmembrane region" description="Helical" evidence="1">
    <location>
        <begin position="12"/>
        <end position="36"/>
    </location>
</feature>
<evidence type="ECO:0000313" key="3">
    <source>
        <dbReference type="Proteomes" id="UP000278031"/>
    </source>
</evidence>
<keyword evidence="1" id="KW-0812">Transmembrane</keyword>
<dbReference type="EMBL" id="QMWP01000069">
    <property type="protein sequence ID" value="RLG70297.1"/>
    <property type="molecule type" value="Genomic_DNA"/>
</dbReference>
<dbReference type="PANTHER" id="PTHR10806:SF6">
    <property type="entry name" value="SIGNAL PEPTIDASE COMPLEX CATALYTIC SUBUNIT SEC11"/>
    <property type="match status" value="1"/>
</dbReference>
<dbReference type="InterPro" id="IPR019533">
    <property type="entry name" value="Peptidase_S26"/>
</dbReference>